<dbReference type="CDD" id="cd06179">
    <property type="entry name" value="MFS_TRI12_like"/>
    <property type="match status" value="1"/>
</dbReference>
<feature type="transmembrane region" description="Helical" evidence="7">
    <location>
        <begin position="394"/>
        <end position="413"/>
    </location>
</feature>
<dbReference type="InterPro" id="IPR020846">
    <property type="entry name" value="MFS_dom"/>
</dbReference>
<feature type="transmembrane region" description="Helical" evidence="7">
    <location>
        <begin position="323"/>
        <end position="352"/>
    </location>
</feature>
<comment type="subcellular location">
    <subcellularLocation>
        <location evidence="1">Membrane</location>
        <topology evidence="1">Multi-pass membrane protein</topology>
    </subcellularLocation>
</comment>
<dbReference type="PANTHER" id="PTHR23501">
    <property type="entry name" value="MAJOR FACILITATOR SUPERFAMILY"/>
    <property type="match status" value="1"/>
</dbReference>
<feature type="transmembrane region" description="Helical" evidence="7">
    <location>
        <begin position="119"/>
        <end position="138"/>
    </location>
</feature>
<evidence type="ECO:0000259" key="8">
    <source>
        <dbReference type="PROSITE" id="PS50850"/>
    </source>
</evidence>
<accession>A0A6A6QJ96</accession>
<evidence type="ECO:0000256" key="1">
    <source>
        <dbReference type="ARBA" id="ARBA00004141"/>
    </source>
</evidence>
<evidence type="ECO:0000256" key="3">
    <source>
        <dbReference type="ARBA" id="ARBA00022692"/>
    </source>
</evidence>
<evidence type="ECO:0000256" key="4">
    <source>
        <dbReference type="ARBA" id="ARBA00022989"/>
    </source>
</evidence>
<dbReference type="PROSITE" id="PS50850">
    <property type="entry name" value="MFS"/>
    <property type="match status" value="1"/>
</dbReference>
<keyword evidence="4 7" id="KW-1133">Transmembrane helix</keyword>
<organism evidence="9 10">
    <name type="scientific">Lophium mytilinum</name>
    <dbReference type="NCBI Taxonomy" id="390894"/>
    <lineage>
        <taxon>Eukaryota</taxon>
        <taxon>Fungi</taxon>
        <taxon>Dikarya</taxon>
        <taxon>Ascomycota</taxon>
        <taxon>Pezizomycotina</taxon>
        <taxon>Dothideomycetes</taxon>
        <taxon>Pleosporomycetidae</taxon>
        <taxon>Mytilinidiales</taxon>
        <taxon>Mytilinidiaceae</taxon>
        <taxon>Lophium</taxon>
    </lineage>
</organism>
<feature type="transmembrane region" description="Helical" evidence="7">
    <location>
        <begin position="89"/>
        <end position="107"/>
    </location>
</feature>
<evidence type="ECO:0000256" key="5">
    <source>
        <dbReference type="ARBA" id="ARBA00023136"/>
    </source>
</evidence>
<feature type="transmembrane region" description="Helical" evidence="7">
    <location>
        <begin position="419"/>
        <end position="443"/>
    </location>
</feature>
<feature type="transmembrane region" description="Helical" evidence="7">
    <location>
        <begin position="50"/>
        <end position="77"/>
    </location>
</feature>
<keyword evidence="5 7" id="KW-0472">Membrane</keyword>
<dbReference type="SUPFAM" id="SSF103473">
    <property type="entry name" value="MFS general substrate transporter"/>
    <property type="match status" value="2"/>
</dbReference>
<dbReference type="InterPro" id="IPR010573">
    <property type="entry name" value="MFS_Str1/Tri12-like"/>
</dbReference>
<dbReference type="Proteomes" id="UP000799750">
    <property type="component" value="Unassembled WGS sequence"/>
</dbReference>
<dbReference type="OrthoDB" id="4161376at2759"/>
<feature type="transmembrane region" description="Helical" evidence="7">
    <location>
        <begin position="545"/>
        <end position="566"/>
    </location>
</feature>
<keyword evidence="3 7" id="KW-0812">Transmembrane</keyword>
<feature type="region of interest" description="Disordered" evidence="6">
    <location>
        <begin position="1"/>
        <end position="23"/>
    </location>
</feature>
<evidence type="ECO:0000256" key="7">
    <source>
        <dbReference type="SAM" id="Phobius"/>
    </source>
</evidence>
<dbReference type="Pfam" id="PF06609">
    <property type="entry name" value="TRI12"/>
    <property type="match status" value="1"/>
</dbReference>
<feature type="transmembrane region" description="Helical" evidence="7">
    <location>
        <begin position="282"/>
        <end position="302"/>
    </location>
</feature>
<dbReference type="InterPro" id="IPR053791">
    <property type="entry name" value="MFS_Tri12-like"/>
</dbReference>
<proteinExistence type="predicted"/>
<keyword evidence="2" id="KW-0813">Transport</keyword>
<gene>
    <name evidence="9" type="ORF">BU16DRAFT_594039</name>
</gene>
<dbReference type="AlphaFoldDB" id="A0A6A6QJ96"/>
<evidence type="ECO:0000256" key="6">
    <source>
        <dbReference type="SAM" id="MobiDB-lite"/>
    </source>
</evidence>
<feature type="transmembrane region" description="Helical" evidence="7">
    <location>
        <begin position="358"/>
        <end position="382"/>
    </location>
</feature>
<feature type="transmembrane region" description="Helical" evidence="7">
    <location>
        <begin position="176"/>
        <end position="196"/>
    </location>
</feature>
<name>A0A6A6QJ96_9PEZI</name>
<dbReference type="InterPro" id="IPR036259">
    <property type="entry name" value="MFS_trans_sf"/>
</dbReference>
<dbReference type="PANTHER" id="PTHR23501:SF109">
    <property type="entry name" value="MAJOR FACILITATOR SUPERFAMILY (MFS) PROFILE DOMAIN-CONTAINING PROTEIN-RELATED"/>
    <property type="match status" value="1"/>
</dbReference>
<evidence type="ECO:0000256" key="2">
    <source>
        <dbReference type="ARBA" id="ARBA00022448"/>
    </source>
</evidence>
<sequence>MEESPEKAQATRFSHESQLEKATPDATHHVMTGFDTSLESLPDGYFTSSFFIGTMLAAALGLLAGVAGFGYAAPVLAIINADIGPDPNLAWVGLVYTLMLAVFLTLVGRVSDVFGRRWVFAGGSCLGVIGSIICAVAKDIPTLIGGTTVIGIAAATQVSFPIVVGELLPMKYRFYGNALIFIFAIPGSGFGPAVAQGFITHTSVGWRGIYYLLIAINGTAALFWILFYHPPTFHMKHRSGKVMEYVKTFDYVGAFLFILGLLLFLMGLNWGGSTYPWKSAHVIAAIVVGFMLMVAFVLWENFAPASFLKDPLVPMHLFRNGPWVMSTIVLGVGAGMYYAFAIIWPSMVAVLYTNGDPMYASILASLVGLGLLAGEIIGGLLATPLGKTKFQMMFAVLSAGIFFGCVAVCTPDTKALACGLVFMGCFFVGWVENVCLSLTTIALDDQNEIGTGAGVAGSVRAAISTISQTVYVVVLSNRLTSTISSQVPPALVAAGLPASSVVDFLTAITVGTPAAFAAVPGISADITAAGLRAYKVANADAYRTVFLTTIAFSGLALVLSCFVPNVEDRMTDDVAAALHNRNDEKTVGS</sequence>
<dbReference type="InterPro" id="IPR005829">
    <property type="entry name" value="Sugar_transporter_CS"/>
</dbReference>
<feature type="transmembrane region" description="Helical" evidence="7">
    <location>
        <begin position="249"/>
        <end position="270"/>
    </location>
</feature>
<keyword evidence="10" id="KW-1185">Reference proteome</keyword>
<dbReference type="EMBL" id="MU004194">
    <property type="protein sequence ID" value="KAF2492445.1"/>
    <property type="molecule type" value="Genomic_DNA"/>
</dbReference>
<feature type="transmembrane region" description="Helical" evidence="7">
    <location>
        <begin position="208"/>
        <end position="228"/>
    </location>
</feature>
<reference evidence="9" key="1">
    <citation type="journal article" date="2020" name="Stud. Mycol.">
        <title>101 Dothideomycetes genomes: a test case for predicting lifestyles and emergence of pathogens.</title>
        <authorList>
            <person name="Haridas S."/>
            <person name="Albert R."/>
            <person name="Binder M."/>
            <person name="Bloem J."/>
            <person name="Labutti K."/>
            <person name="Salamov A."/>
            <person name="Andreopoulos B."/>
            <person name="Baker S."/>
            <person name="Barry K."/>
            <person name="Bills G."/>
            <person name="Bluhm B."/>
            <person name="Cannon C."/>
            <person name="Castanera R."/>
            <person name="Culley D."/>
            <person name="Daum C."/>
            <person name="Ezra D."/>
            <person name="Gonzalez J."/>
            <person name="Henrissat B."/>
            <person name="Kuo A."/>
            <person name="Liang C."/>
            <person name="Lipzen A."/>
            <person name="Lutzoni F."/>
            <person name="Magnuson J."/>
            <person name="Mondo S."/>
            <person name="Nolan M."/>
            <person name="Ohm R."/>
            <person name="Pangilinan J."/>
            <person name="Park H.-J."/>
            <person name="Ramirez L."/>
            <person name="Alfaro M."/>
            <person name="Sun H."/>
            <person name="Tritt A."/>
            <person name="Yoshinaga Y."/>
            <person name="Zwiers L.-H."/>
            <person name="Turgeon B."/>
            <person name="Goodwin S."/>
            <person name="Spatafora J."/>
            <person name="Crous P."/>
            <person name="Grigoriev I."/>
        </authorList>
    </citation>
    <scope>NUCLEOTIDE SEQUENCE</scope>
    <source>
        <strain evidence="9">CBS 269.34</strain>
    </source>
</reference>
<feature type="compositionally biased region" description="Basic and acidic residues" evidence="6">
    <location>
        <begin position="13"/>
        <end position="23"/>
    </location>
</feature>
<dbReference type="PROSITE" id="PS00216">
    <property type="entry name" value="SUGAR_TRANSPORT_1"/>
    <property type="match status" value="1"/>
</dbReference>
<evidence type="ECO:0000313" key="9">
    <source>
        <dbReference type="EMBL" id="KAF2492445.1"/>
    </source>
</evidence>
<feature type="domain" description="Major facilitator superfamily (MFS) profile" evidence="8">
    <location>
        <begin position="54"/>
        <end position="515"/>
    </location>
</feature>
<dbReference type="GO" id="GO:0022857">
    <property type="term" value="F:transmembrane transporter activity"/>
    <property type="evidence" value="ECO:0007669"/>
    <property type="project" value="InterPro"/>
</dbReference>
<evidence type="ECO:0000313" key="10">
    <source>
        <dbReference type="Proteomes" id="UP000799750"/>
    </source>
</evidence>
<dbReference type="Gene3D" id="1.20.1250.20">
    <property type="entry name" value="MFS general substrate transporter like domains"/>
    <property type="match status" value="1"/>
</dbReference>
<dbReference type="GO" id="GO:0005886">
    <property type="term" value="C:plasma membrane"/>
    <property type="evidence" value="ECO:0007669"/>
    <property type="project" value="TreeGrafter"/>
</dbReference>
<feature type="transmembrane region" description="Helical" evidence="7">
    <location>
        <begin position="144"/>
        <end position="164"/>
    </location>
</feature>
<protein>
    <submittedName>
        <fullName evidence="9">MFS general substrate transporter</fullName>
    </submittedName>
</protein>